<sequence length="185" mass="20520">MSTIVSENTEKKTFAVLAEYDNPAKLMKAAKLVNRAGYTKFDAHSPFPIHGMDDAMGLKESKLGWIVLSHALVGFSGGIALQVWAASIAYPINIGGRPFVNLPAFVPVTFELTILLSAFAAVFGMLFLNNLPKHHNSLFNSETFNRVTDDKFFITIETEDGMYSEEETYKFLESTGASHIENIYE</sequence>
<keyword evidence="1" id="KW-0472">Membrane</keyword>
<dbReference type="RefSeq" id="WP_114985338.1">
    <property type="nucleotide sequence ID" value="NZ_CP027806.1"/>
</dbReference>
<dbReference type="KEGG" id="cprv:CYPRO_2983"/>
<keyword evidence="3" id="KW-1185">Reference proteome</keyword>
<accession>A0A345UP18</accession>
<dbReference type="AlphaFoldDB" id="A0A345UP18"/>
<dbReference type="Pfam" id="PF11821">
    <property type="entry name" value="ActD"/>
    <property type="match status" value="1"/>
</dbReference>
<reference evidence="2 3" key="1">
    <citation type="submission" date="2018-03" db="EMBL/GenBank/DDBJ databases">
        <title>Phenotypic and genomic properties of Cyclonatronum proteinivorum gen. nov., sp. nov., a haloalkaliphilic bacteroidete from soda lakes possessing Na+-translocating rhodopsin.</title>
        <authorList>
            <person name="Toshchakov S.V."/>
            <person name="Korzhenkov A."/>
            <person name="Samarov N.I."/>
            <person name="Kublanov I.V."/>
            <person name="Muntyan M.S."/>
            <person name="Sorokin D.Y."/>
        </authorList>
    </citation>
    <scope>NUCLEOTIDE SEQUENCE [LARGE SCALE GENOMIC DNA]</scope>
    <source>
        <strain evidence="2 3">Omega</strain>
    </source>
</reference>
<dbReference type="Proteomes" id="UP000254808">
    <property type="component" value="Chromosome"/>
</dbReference>
<dbReference type="PANTHER" id="PTHR40394:SF2">
    <property type="entry name" value="QUINOL:CYTOCHROME C OXIDOREDUCTASE MEMBRANE PROTEIN"/>
    <property type="match status" value="1"/>
</dbReference>
<proteinExistence type="predicted"/>
<dbReference type="InterPro" id="IPR021776">
    <property type="entry name" value="ActD"/>
</dbReference>
<name>A0A345UP18_9BACT</name>
<evidence type="ECO:0000313" key="2">
    <source>
        <dbReference type="EMBL" id="AXJ02220.1"/>
    </source>
</evidence>
<dbReference type="OrthoDB" id="9792475at2"/>
<keyword evidence="1" id="KW-1133">Transmembrane helix</keyword>
<feature type="transmembrane region" description="Helical" evidence="1">
    <location>
        <begin position="63"/>
        <end position="84"/>
    </location>
</feature>
<feature type="transmembrane region" description="Helical" evidence="1">
    <location>
        <begin position="104"/>
        <end position="128"/>
    </location>
</feature>
<organism evidence="2 3">
    <name type="scientific">Cyclonatronum proteinivorum</name>
    <dbReference type="NCBI Taxonomy" id="1457365"/>
    <lineage>
        <taxon>Bacteria</taxon>
        <taxon>Pseudomonadati</taxon>
        <taxon>Balneolota</taxon>
        <taxon>Balneolia</taxon>
        <taxon>Balneolales</taxon>
        <taxon>Cyclonatronaceae</taxon>
        <taxon>Cyclonatronum</taxon>
    </lineage>
</organism>
<keyword evidence="1" id="KW-0812">Transmembrane</keyword>
<protein>
    <submittedName>
        <fullName evidence="2">Quinol:cytochrome c oxidoreductase membrane protein</fullName>
    </submittedName>
</protein>
<gene>
    <name evidence="2" type="ORF">CYPRO_2983</name>
</gene>
<evidence type="ECO:0000313" key="3">
    <source>
        <dbReference type="Proteomes" id="UP000254808"/>
    </source>
</evidence>
<dbReference type="PANTHER" id="PTHR40394">
    <property type="entry name" value="LIPOPROTEIN-RELATED"/>
    <property type="match status" value="1"/>
</dbReference>
<evidence type="ECO:0000256" key="1">
    <source>
        <dbReference type="SAM" id="Phobius"/>
    </source>
</evidence>
<dbReference type="EMBL" id="CP027806">
    <property type="protein sequence ID" value="AXJ02220.1"/>
    <property type="molecule type" value="Genomic_DNA"/>
</dbReference>